<evidence type="ECO:0000256" key="1">
    <source>
        <dbReference type="ARBA" id="ARBA00001928"/>
    </source>
</evidence>
<comment type="catalytic activity">
    <reaction evidence="7">
        <text>L-arginine + H(+) = agmatine + CO2</text>
        <dbReference type="Rhea" id="RHEA:17641"/>
        <dbReference type="ChEBI" id="CHEBI:15378"/>
        <dbReference type="ChEBI" id="CHEBI:16526"/>
        <dbReference type="ChEBI" id="CHEBI:32682"/>
        <dbReference type="ChEBI" id="CHEBI:58145"/>
        <dbReference type="EC" id="4.1.1.19"/>
    </reaction>
</comment>
<organism evidence="8 9">
    <name type="scientific">Halovenus carboxidivorans</name>
    <dbReference type="NCBI Taxonomy" id="2692199"/>
    <lineage>
        <taxon>Archaea</taxon>
        <taxon>Methanobacteriati</taxon>
        <taxon>Methanobacteriota</taxon>
        <taxon>Stenosarchaea group</taxon>
        <taxon>Halobacteria</taxon>
        <taxon>Halobacteriales</taxon>
        <taxon>Haloarculaceae</taxon>
        <taxon>Halovenus</taxon>
    </lineage>
</organism>
<name>A0A6B0TCT8_9EURY</name>
<dbReference type="SFLD" id="SFLDG01170">
    <property type="entry name" value="Pyruvoyl-dependent_arginine_de"/>
    <property type="match status" value="1"/>
</dbReference>
<dbReference type="InterPro" id="IPR016105">
    <property type="entry name" value="Pyr-dep_his/arg-deCO2ase_sand"/>
</dbReference>
<dbReference type="EMBL" id="WUUT01000006">
    <property type="protein sequence ID" value="MXR52730.1"/>
    <property type="molecule type" value="Genomic_DNA"/>
</dbReference>
<dbReference type="OrthoDB" id="30748at2157"/>
<evidence type="ECO:0000313" key="8">
    <source>
        <dbReference type="EMBL" id="MXR52730.1"/>
    </source>
</evidence>
<sequence>MIRLVWGTGHAATGKASFDAALADAGLHQYNLRTLSSVIPAGASLELAETAPDLGPTGNALDVVLARQTSPPGARAAAGLAWVRGEDGAGIFYEAADTDPETVGELLRVGIERGCYIRDLDYGGVETKIVTADSAPDEYTTAVVVAAYGDSEPLL</sequence>
<dbReference type="InterPro" id="IPR002724">
    <property type="entry name" value="Pyruvoyl-dep_arg_deCO2ase"/>
</dbReference>
<protein>
    <recommendedName>
        <fullName evidence="3">arginine decarboxylase</fullName>
        <ecNumber evidence="3">4.1.1.19</ecNumber>
    </recommendedName>
</protein>
<reference evidence="8 9" key="1">
    <citation type="submission" date="2019-12" db="EMBL/GenBank/DDBJ databases">
        <title>Isolation and characterization of three novel carbon monoxide-oxidizing members of Halobacteria from salione crusts and soils.</title>
        <authorList>
            <person name="Myers M.R."/>
            <person name="King G.M."/>
        </authorList>
    </citation>
    <scope>NUCLEOTIDE SEQUENCE [LARGE SCALE GENOMIC DNA]</scope>
    <source>
        <strain evidence="8 9">WSH3</strain>
    </source>
</reference>
<comment type="caution">
    <text evidence="8">The sequence shown here is derived from an EMBL/GenBank/DDBJ whole genome shotgun (WGS) entry which is preliminary data.</text>
</comment>
<evidence type="ECO:0000256" key="3">
    <source>
        <dbReference type="ARBA" id="ARBA00012426"/>
    </source>
</evidence>
<evidence type="ECO:0000256" key="6">
    <source>
        <dbReference type="ARBA" id="ARBA00023317"/>
    </source>
</evidence>
<keyword evidence="6" id="KW-0670">Pyruvate</keyword>
<gene>
    <name evidence="8" type="ORF">GRX03_14090</name>
</gene>
<dbReference type="SUPFAM" id="SSF56271">
    <property type="entry name" value="Pyruvoyl-dependent histidine and arginine decarboxylases"/>
    <property type="match status" value="1"/>
</dbReference>
<dbReference type="PANTHER" id="PTHR40438">
    <property type="entry name" value="PYRUVOYL-DEPENDENT ARGININE DECARBOXYLASE"/>
    <property type="match status" value="1"/>
</dbReference>
<dbReference type="EC" id="4.1.1.19" evidence="3"/>
<dbReference type="SFLD" id="SFLDS00055">
    <property type="entry name" value="Pyruvoyl-Dependent_Histidine/A"/>
    <property type="match status" value="1"/>
</dbReference>
<proteinExistence type="inferred from homology"/>
<dbReference type="Pfam" id="PF01862">
    <property type="entry name" value="PvlArgDC"/>
    <property type="match status" value="1"/>
</dbReference>
<dbReference type="InterPro" id="IPR016104">
    <property type="entry name" value="Pyr-dep_his/arg-deCO2ase"/>
</dbReference>
<evidence type="ECO:0000256" key="5">
    <source>
        <dbReference type="ARBA" id="ARBA00023239"/>
    </source>
</evidence>
<keyword evidence="9" id="KW-1185">Reference proteome</keyword>
<dbReference type="PANTHER" id="PTHR40438:SF1">
    <property type="entry name" value="PYRUVOYL-DEPENDENT ARGININE DECARBOXYLASE"/>
    <property type="match status" value="1"/>
</dbReference>
<dbReference type="RefSeq" id="WP_159764869.1">
    <property type="nucleotide sequence ID" value="NZ_WUUT01000006.1"/>
</dbReference>
<dbReference type="AlphaFoldDB" id="A0A6B0TCT8"/>
<accession>A0A6B0TCT8</accession>
<evidence type="ECO:0000256" key="2">
    <source>
        <dbReference type="ARBA" id="ARBA00007412"/>
    </source>
</evidence>
<keyword evidence="5" id="KW-0456">Lyase</keyword>
<evidence type="ECO:0000313" key="9">
    <source>
        <dbReference type="Proteomes" id="UP000466535"/>
    </source>
</evidence>
<evidence type="ECO:0000256" key="7">
    <source>
        <dbReference type="ARBA" id="ARBA00049309"/>
    </source>
</evidence>
<dbReference type="Proteomes" id="UP000466535">
    <property type="component" value="Unassembled WGS sequence"/>
</dbReference>
<comment type="cofactor">
    <cofactor evidence="1">
        <name>pyruvate</name>
        <dbReference type="ChEBI" id="CHEBI:15361"/>
    </cofactor>
</comment>
<evidence type="ECO:0000256" key="4">
    <source>
        <dbReference type="ARBA" id="ARBA00022793"/>
    </source>
</evidence>
<dbReference type="Gene3D" id="3.50.20.10">
    <property type="entry name" value="Pyruvoyl-Dependent Histidine Decarboxylase, subunit B"/>
    <property type="match status" value="1"/>
</dbReference>
<comment type="similarity">
    <text evidence="2">Belongs to the PdaD family.</text>
</comment>
<dbReference type="GO" id="GO:0006527">
    <property type="term" value="P:L-arginine catabolic process"/>
    <property type="evidence" value="ECO:0007669"/>
    <property type="project" value="InterPro"/>
</dbReference>
<keyword evidence="4" id="KW-0210">Decarboxylase</keyword>
<dbReference type="GO" id="GO:0008792">
    <property type="term" value="F:arginine decarboxylase activity"/>
    <property type="evidence" value="ECO:0007669"/>
    <property type="project" value="UniProtKB-EC"/>
</dbReference>